<dbReference type="GO" id="GO:0140359">
    <property type="term" value="F:ABC-type transporter activity"/>
    <property type="evidence" value="ECO:0007669"/>
    <property type="project" value="InterPro"/>
</dbReference>
<dbReference type="PANTHER" id="PTHR24223:SF356">
    <property type="entry name" value="ATP-BINDING CASSETTE TRANSPORTER ABC4"/>
    <property type="match status" value="1"/>
</dbReference>
<keyword evidence="7 10" id="KW-1133">Transmembrane helix</keyword>
<dbReference type="PROSITE" id="PS00211">
    <property type="entry name" value="ABC_TRANSPORTER_1"/>
    <property type="match status" value="1"/>
</dbReference>
<feature type="domain" description="ABC transporter" evidence="11">
    <location>
        <begin position="764"/>
        <end position="994"/>
    </location>
</feature>
<feature type="transmembrane region" description="Helical" evidence="10">
    <location>
        <begin position="1305"/>
        <end position="1326"/>
    </location>
</feature>
<feature type="transmembrane region" description="Helical" evidence="10">
    <location>
        <begin position="1052"/>
        <end position="1073"/>
    </location>
</feature>
<comment type="caution">
    <text evidence="13">The sequence shown here is derived from an EMBL/GenBank/DDBJ whole genome shotgun (WGS) entry which is preliminary data.</text>
</comment>
<evidence type="ECO:0000256" key="7">
    <source>
        <dbReference type="ARBA" id="ARBA00022989"/>
    </source>
</evidence>
<keyword evidence="5" id="KW-0547">Nucleotide-binding</keyword>
<feature type="transmembrane region" description="Helical" evidence="10">
    <location>
        <begin position="50"/>
        <end position="69"/>
    </location>
</feature>
<feature type="transmembrane region" description="Helical" evidence="10">
    <location>
        <begin position="1093"/>
        <end position="1116"/>
    </location>
</feature>
<evidence type="ECO:0000313" key="14">
    <source>
        <dbReference type="Proteomes" id="UP000807306"/>
    </source>
</evidence>
<keyword evidence="2" id="KW-0813">Transport</keyword>
<dbReference type="FunFam" id="1.20.1560.10:FF:000013">
    <property type="entry name" value="ABC transporter C family member 2"/>
    <property type="match status" value="1"/>
</dbReference>
<evidence type="ECO:0000256" key="9">
    <source>
        <dbReference type="SAM" id="MobiDB-lite"/>
    </source>
</evidence>
<dbReference type="SUPFAM" id="SSF52540">
    <property type="entry name" value="P-loop containing nucleoside triphosphate hydrolases"/>
    <property type="match status" value="2"/>
</dbReference>
<feature type="domain" description="ABC transmembrane type-1" evidence="12">
    <location>
        <begin position="334"/>
        <end position="708"/>
    </location>
</feature>
<feature type="compositionally biased region" description="Basic and acidic residues" evidence="9">
    <location>
        <begin position="500"/>
        <end position="517"/>
    </location>
</feature>
<dbReference type="CDD" id="cd03250">
    <property type="entry name" value="ABCC_MRP_domain1"/>
    <property type="match status" value="1"/>
</dbReference>
<feature type="transmembrane region" description="Helical" evidence="10">
    <location>
        <begin position="373"/>
        <end position="394"/>
    </location>
</feature>
<keyword evidence="3 10" id="KW-0812">Transmembrane</keyword>
<reference evidence="13" key="1">
    <citation type="submission" date="2020-11" db="EMBL/GenBank/DDBJ databases">
        <authorList>
            <consortium name="DOE Joint Genome Institute"/>
            <person name="Ahrendt S."/>
            <person name="Riley R."/>
            <person name="Andreopoulos W."/>
            <person name="Labutti K."/>
            <person name="Pangilinan J."/>
            <person name="Ruiz-Duenas F.J."/>
            <person name="Barrasa J.M."/>
            <person name="Sanchez-Garcia M."/>
            <person name="Camarero S."/>
            <person name="Miyauchi S."/>
            <person name="Serrano A."/>
            <person name="Linde D."/>
            <person name="Babiker R."/>
            <person name="Drula E."/>
            <person name="Ayuso-Fernandez I."/>
            <person name="Pacheco R."/>
            <person name="Padilla G."/>
            <person name="Ferreira P."/>
            <person name="Barriuso J."/>
            <person name="Kellner H."/>
            <person name="Castanera R."/>
            <person name="Alfaro M."/>
            <person name="Ramirez L."/>
            <person name="Pisabarro A.G."/>
            <person name="Kuo A."/>
            <person name="Tritt A."/>
            <person name="Lipzen A."/>
            <person name="He G."/>
            <person name="Yan M."/>
            <person name="Ng V."/>
            <person name="Cullen D."/>
            <person name="Martin F."/>
            <person name="Rosso M.-N."/>
            <person name="Henrissat B."/>
            <person name="Hibbett D."/>
            <person name="Martinez A.T."/>
            <person name="Grigoriev I.V."/>
        </authorList>
    </citation>
    <scope>NUCLEOTIDE SEQUENCE</scope>
    <source>
        <strain evidence="13">CBS 506.95</strain>
    </source>
</reference>
<feature type="domain" description="ABC transmembrane type-1" evidence="12">
    <location>
        <begin position="1054"/>
        <end position="1333"/>
    </location>
</feature>
<feature type="transmembrane region" description="Helical" evidence="10">
    <location>
        <begin position="111"/>
        <end position="135"/>
    </location>
</feature>
<evidence type="ECO:0000313" key="13">
    <source>
        <dbReference type="EMBL" id="KAF9527915.1"/>
    </source>
</evidence>
<gene>
    <name evidence="13" type="ORF">CPB83DRAFT_855418</name>
</gene>
<evidence type="ECO:0000256" key="8">
    <source>
        <dbReference type="ARBA" id="ARBA00023136"/>
    </source>
</evidence>
<dbReference type="InterPro" id="IPR003439">
    <property type="entry name" value="ABC_transporter-like_ATP-bd"/>
</dbReference>
<feature type="domain" description="ABC transporter" evidence="11">
    <location>
        <begin position="1370"/>
        <end position="1607"/>
    </location>
</feature>
<dbReference type="PROSITE" id="PS50929">
    <property type="entry name" value="ABC_TM1F"/>
    <property type="match status" value="2"/>
</dbReference>
<feature type="compositionally biased region" description="Polar residues" evidence="9">
    <location>
        <begin position="427"/>
        <end position="459"/>
    </location>
</feature>
<dbReference type="SUPFAM" id="SSF90123">
    <property type="entry name" value="ABC transporter transmembrane region"/>
    <property type="match status" value="2"/>
</dbReference>
<proteinExistence type="predicted"/>
<dbReference type="Pfam" id="PF00005">
    <property type="entry name" value="ABC_tran"/>
    <property type="match status" value="2"/>
</dbReference>
<dbReference type="PROSITE" id="PS50893">
    <property type="entry name" value="ABC_TRANSPORTER_2"/>
    <property type="match status" value="2"/>
</dbReference>
<feature type="transmembrane region" description="Helical" evidence="10">
    <location>
        <begin position="648"/>
        <end position="671"/>
    </location>
</feature>
<evidence type="ECO:0000256" key="2">
    <source>
        <dbReference type="ARBA" id="ARBA00022448"/>
    </source>
</evidence>
<dbReference type="OrthoDB" id="6500128at2759"/>
<feature type="transmembrane region" description="Helical" evidence="10">
    <location>
        <begin position="1278"/>
        <end position="1299"/>
    </location>
</feature>
<comment type="subcellular location">
    <subcellularLocation>
        <location evidence="1">Membrane</location>
        <topology evidence="1">Multi-pass membrane protein</topology>
    </subcellularLocation>
</comment>
<keyword evidence="4" id="KW-0677">Repeat</keyword>
<dbReference type="InterPro" id="IPR003593">
    <property type="entry name" value="AAA+_ATPase"/>
</dbReference>
<evidence type="ECO:0000256" key="6">
    <source>
        <dbReference type="ARBA" id="ARBA00022840"/>
    </source>
</evidence>
<feature type="transmembrane region" description="Helical" evidence="10">
    <location>
        <begin position="332"/>
        <end position="353"/>
    </location>
</feature>
<protein>
    <submittedName>
        <fullName evidence="13">Multidrug resistance-associated ABC transporter</fullName>
    </submittedName>
</protein>
<dbReference type="InterPro" id="IPR027417">
    <property type="entry name" value="P-loop_NTPase"/>
</dbReference>
<dbReference type="GO" id="GO:0016887">
    <property type="term" value="F:ATP hydrolysis activity"/>
    <property type="evidence" value="ECO:0007669"/>
    <property type="project" value="InterPro"/>
</dbReference>
<evidence type="ECO:0000256" key="3">
    <source>
        <dbReference type="ARBA" id="ARBA00022692"/>
    </source>
</evidence>
<evidence type="ECO:0000259" key="11">
    <source>
        <dbReference type="PROSITE" id="PS50893"/>
    </source>
</evidence>
<dbReference type="InterPro" id="IPR011527">
    <property type="entry name" value="ABC1_TM_dom"/>
</dbReference>
<accession>A0A9P6JPT5</accession>
<dbReference type="EMBL" id="MU157857">
    <property type="protein sequence ID" value="KAF9527915.1"/>
    <property type="molecule type" value="Genomic_DNA"/>
</dbReference>
<feature type="transmembrane region" description="Helical" evidence="10">
    <location>
        <begin position="220"/>
        <end position="238"/>
    </location>
</feature>
<keyword evidence="8 10" id="KW-0472">Membrane</keyword>
<dbReference type="InterPro" id="IPR017871">
    <property type="entry name" value="ABC_transporter-like_CS"/>
</dbReference>
<dbReference type="SMART" id="SM00382">
    <property type="entry name" value="AAA"/>
    <property type="match status" value="2"/>
</dbReference>
<feature type="transmembrane region" description="Helical" evidence="10">
    <location>
        <begin position="155"/>
        <end position="173"/>
    </location>
</feature>
<evidence type="ECO:0000256" key="1">
    <source>
        <dbReference type="ARBA" id="ARBA00004141"/>
    </source>
</evidence>
<feature type="region of interest" description="Disordered" evidence="9">
    <location>
        <begin position="426"/>
        <end position="519"/>
    </location>
</feature>
<sequence>MVHPTRFTLQAEHGLTHPAFNYVPSLLGSGRYHHIIGPQAPNAFEVDTRFIPFAVAVFTCTALILQALVHRVSTWLKPRERNEELNLYPATRQQALLDKYMNHVQRLGGSIIYAYSILRFSCVMALLYLSAAATQKCVMKAPTSDHSWPSRCPEIFIFLTYVYSAVLSFLVLFTQSWRVALTRANTFVLLSAFSVYVHRDIWPLATYTDLPIDIAEGNELYIKIAILFIVALCIPLCIPRPYIPVDPLNPMLKPNPELTASWLSRMTFSYIDSVIRLGSSVSHLSHEQLPLLGDADSAVHQKKGSFQYMDPFGVKKRSHLFWGALIHFRKEFSVMFVAATLMCLLEFVAPIGINQVLRYLERGNTYGNLRPWFWIAWLFCGPVLTSFATHWYIFHCTVVSVRMEAIITQLVFEHSLRIRMKAEATNDEQSQAELNATKSASLATPTRSASTATFVVNTDGNEEPGNDRLEEDIRSESGSSLSESTAVGSPRLPSESTGTEARHEGSKESSPKNRHSGDNLLGKINNYVTSDLQHLVEGVDFLTFVLNVPLQIAIATIFLYQLLGWSALVGLVITVIFSPIAGVLGKKVQDLQVEKMKTTDARVQTLTEAVGVLRMIKLFGWEAKMAKQIEEKRDDELGWLWKVKRFRLYCSTASLAIPTVTMLITYISYTLLMKEELTASTIFSSMAVFSILREQLYRISWQTMLMIEAKVSLDRVSNFLQNAELLDTFEELKDHPEKMNLTTPTTPEEDTRIGFGNATFGWSLDEQDGRLSPSSRNYRLHIDGDLLFKRGKINLIIGPTGCGKTSMLMALLGEMHFIPANLDSWFSLPRGGGVAYAAQESWLQSATIRDNILFGSPYEEGRYEKVIAQCALQRDLELFEAGDATEVGERGLTLSGGQKARVTLARAIYSSAQIILLDDILAALDVHTSAWIVDNCLKGDLVTGRTILLVTHNIALAGPVADFVVSLTPDGTVSRQGMDLVDQFTFKLDSTPAIEDHDGAMCVVSPERRPSAPNIVAGGKLIVAEEIVQGHVSWKSMKLLLEGLGGKRPTSFAVLWCLSLLILSISKTVEPWFLGVWGSQYETHPASEVDTVFYIAVFSAIAILNVLAYTILNYFYKWRTILASRHIHKKLVQSVFGATLRWLDETPAARITTRCTQDIRIVDILLPNNLWWVVETTLAMIARLVVIVIVTPVFLFPGLAVAAIGWFVGQIYLKTQLCIKREMSNARSPLLAHFNAAIHGIVSIRAYGAQESFINESLKRVDFYCRAARTSWNLNRWIGIRMDLIGAVFTSSLAAYLVYGPQVSAANTGVSLNMAASFTMFIFWLIRIYNELEVQSNSLERIQAYVEIEHEVQPIESRRPPAAWPTSGDLRVENLSARYSQNGPRVLHGINFNVKSGERIGVVGRTGSGKSSLTLAILRCIITEGTVYLDGLPTNTINLDSLRSNITIIPQMPELISGTLRQNLDPFEQNDDATLNDAVSSAGLFALQDMAGEARITLDTKIAGGGSNLSVGQRQIIALARAMVRGSKLLILDEATSAIDYNTDAIIQRTLRTRLGKDTTVITIAHRLHTIMDADKILVLDGGRIVEFDSPQVLLKNEGLLKALVDASGDSNTLRTLAGCD</sequence>
<dbReference type="CDD" id="cd03244">
    <property type="entry name" value="ABCC_MRP_domain2"/>
    <property type="match status" value="1"/>
</dbReference>
<dbReference type="InterPro" id="IPR036640">
    <property type="entry name" value="ABC1_TM_sf"/>
</dbReference>
<dbReference type="Gene3D" id="1.20.1560.10">
    <property type="entry name" value="ABC transporter type 1, transmembrane domain"/>
    <property type="match status" value="2"/>
</dbReference>
<evidence type="ECO:0000259" key="12">
    <source>
        <dbReference type="PROSITE" id="PS50929"/>
    </source>
</evidence>
<keyword evidence="6" id="KW-0067">ATP-binding</keyword>
<keyword evidence="14" id="KW-1185">Reference proteome</keyword>
<organism evidence="13 14">
    <name type="scientific">Crepidotus variabilis</name>
    <dbReference type="NCBI Taxonomy" id="179855"/>
    <lineage>
        <taxon>Eukaryota</taxon>
        <taxon>Fungi</taxon>
        <taxon>Dikarya</taxon>
        <taxon>Basidiomycota</taxon>
        <taxon>Agaricomycotina</taxon>
        <taxon>Agaricomycetes</taxon>
        <taxon>Agaricomycetidae</taxon>
        <taxon>Agaricales</taxon>
        <taxon>Agaricineae</taxon>
        <taxon>Crepidotaceae</taxon>
        <taxon>Crepidotus</taxon>
    </lineage>
</organism>
<feature type="compositionally biased region" description="Basic and acidic residues" evidence="9">
    <location>
        <begin position="465"/>
        <end position="475"/>
    </location>
</feature>
<feature type="transmembrane region" description="Helical" evidence="10">
    <location>
        <begin position="565"/>
        <end position="585"/>
    </location>
</feature>
<dbReference type="GO" id="GO:0016020">
    <property type="term" value="C:membrane"/>
    <property type="evidence" value="ECO:0007669"/>
    <property type="project" value="UniProtKB-SubCell"/>
</dbReference>
<feature type="transmembrane region" description="Helical" evidence="10">
    <location>
        <begin position="1195"/>
        <end position="1213"/>
    </location>
</feature>
<dbReference type="Gene3D" id="3.40.50.300">
    <property type="entry name" value="P-loop containing nucleotide triphosphate hydrolases"/>
    <property type="match status" value="2"/>
</dbReference>
<dbReference type="FunFam" id="3.40.50.300:FF:000838">
    <property type="entry name" value="ABC multidrug transporter (Eurofung)"/>
    <property type="match status" value="1"/>
</dbReference>
<dbReference type="CDD" id="cd18596">
    <property type="entry name" value="ABC_6TM_VMR1_D1_like"/>
    <property type="match status" value="1"/>
</dbReference>
<dbReference type="Proteomes" id="UP000807306">
    <property type="component" value="Unassembled WGS sequence"/>
</dbReference>
<dbReference type="PANTHER" id="PTHR24223">
    <property type="entry name" value="ATP-BINDING CASSETTE SUB-FAMILY C"/>
    <property type="match status" value="1"/>
</dbReference>
<dbReference type="CDD" id="cd18604">
    <property type="entry name" value="ABC_6TM_VMR1_D2_like"/>
    <property type="match status" value="1"/>
</dbReference>
<evidence type="ECO:0000256" key="5">
    <source>
        <dbReference type="ARBA" id="ARBA00022741"/>
    </source>
</evidence>
<evidence type="ECO:0000256" key="10">
    <source>
        <dbReference type="SAM" id="Phobius"/>
    </source>
</evidence>
<name>A0A9P6JPT5_9AGAR</name>
<dbReference type="InterPro" id="IPR050173">
    <property type="entry name" value="ABC_transporter_C-like"/>
</dbReference>
<dbReference type="Pfam" id="PF00664">
    <property type="entry name" value="ABC_membrane"/>
    <property type="match status" value="2"/>
</dbReference>
<dbReference type="GO" id="GO:0005524">
    <property type="term" value="F:ATP binding"/>
    <property type="evidence" value="ECO:0007669"/>
    <property type="project" value="UniProtKB-KW"/>
</dbReference>
<evidence type="ECO:0000256" key="4">
    <source>
        <dbReference type="ARBA" id="ARBA00022737"/>
    </source>
</evidence>